<proteinExistence type="predicted"/>
<name>K2NL47_TRYCR</name>
<dbReference type="AlphaFoldDB" id="K2NL47"/>
<protein>
    <submittedName>
        <fullName evidence="1">Uncharacterized protein</fullName>
    </submittedName>
</protein>
<reference evidence="1 2" key="1">
    <citation type="journal article" date="2012" name="BMC Genomics">
        <title>Comparative genomic analysis of human infective Trypanosoma cruzi lineages with the bat-restricted subspecies T. cruzi marinkellei.</title>
        <authorList>
            <person name="Franzen O."/>
            <person name="Talavera-Lopez C."/>
            <person name="Ochaya S."/>
            <person name="Butler C.E."/>
            <person name="Messenger L.A."/>
            <person name="Lewis M.D."/>
            <person name="Llewellyn M.S."/>
            <person name="Marinkelle C.J."/>
            <person name="Tyler K.M."/>
            <person name="Miles M.A."/>
            <person name="Andersson B."/>
        </authorList>
    </citation>
    <scope>NUCLEOTIDE SEQUENCE [LARGE SCALE GENOMIC DNA]</scope>
    <source>
        <strain evidence="1 2">B7</strain>
    </source>
</reference>
<dbReference type="EMBL" id="AHKC01005598">
    <property type="protein sequence ID" value="EKF38484.1"/>
    <property type="molecule type" value="Genomic_DNA"/>
</dbReference>
<evidence type="ECO:0000313" key="1">
    <source>
        <dbReference type="EMBL" id="EKF38484.1"/>
    </source>
</evidence>
<dbReference type="Proteomes" id="UP000007350">
    <property type="component" value="Unassembled WGS sequence"/>
</dbReference>
<organism evidence="1 2">
    <name type="scientific">Trypanosoma cruzi marinkellei</name>
    <dbReference type="NCBI Taxonomy" id="85056"/>
    <lineage>
        <taxon>Eukaryota</taxon>
        <taxon>Discoba</taxon>
        <taxon>Euglenozoa</taxon>
        <taxon>Kinetoplastea</taxon>
        <taxon>Metakinetoplastina</taxon>
        <taxon>Trypanosomatida</taxon>
        <taxon>Trypanosomatidae</taxon>
        <taxon>Trypanosoma</taxon>
        <taxon>Schizotrypanum</taxon>
    </lineage>
</organism>
<sequence>MSFRPVLAHGFASIMRGIAKEVVVVVVKLELKAAVVCSLFLSFFL</sequence>
<gene>
    <name evidence="1" type="ORF">MOQ_001308</name>
</gene>
<comment type="caution">
    <text evidence="1">The sequence shown here is derived from an EMBL/GenBank/DDBJ whole genome shotgun (WGS) entry which is preliminary data.</text>
</comment>
<accession>K2NL47</accession>
<evidence type="ECO:0000313" key="2">
    <source>
        <dbReference type="Proteomes" id="UP000007350"/>
    </source>
</evidence>
<feature type="non-terminal residue" evidence="1">
    <location>
        <position position="45"/>
    </location>
</feature>
<keyword evidence="2" id="KW-1185">Reference proteome</keyword>